<dbReference type="AlphaFoldDB" id="A0A1B2I3N1"/>
<reference evidence="1" key="1">
    <citation type="submission" date="2016-08" db="EMBL/GenBank/DDBJ databases">
        <title>Complete genome of Cloacibacillus porcorum.</title>
        <authorList>
            <person name="Looft T."/>
            <person name="Bayles D.O."/>
            <person name="Alt D.P."/>
        </authorList>
    </citation>
    <scope>NUCLEOTIDE SEQUENCE [LARGE SCALE GENOMIC DNA]</scope>
    <source>
        <strain evidence="1">CL-84</strain>
    </source>
</reference>
<dbReference type="Proteomes" id="UP000093044">
    <property type="component" value="Chromosome"/>
</dbReference>
<organism evidence="1 2">
    <name type="scientific">Cloacibacillus porcorum</name>
    <dbReference type="NCBI Taxonomy" id="1197717"/>
    <lineage>
        <taxon>Bacteria</taxon>
        <taxon>Thermotogati</taxon>
        <taxon>Synergistota</taxon>
        <taxon>Synergistia</taxon>
        <taxon>Synergistales</taxon>
        <taxon>Synergistaceae</taxon>
        <taxon>Cloacibacillus</taxon>
    </lineage>
</organism>
<evidence type="ECO:0000313" key="2">
    <source>
        <dbReference type="Proteomes" id="UP000093044"/>
    </source>
</evidence>
<accession>A0A1B2I3N1</accession>
<dbReference type="KEGG" id="cpor:BED41_05485"/>
<gene>
    <name evidence="1" type="ORF">BED41_05485</name>
</gene>
<keyword evidence="2" id="KW-1185">Reference proteome</keyword>
<dbReference type="EMBL" id="CP016757">
    <property type="protein sequence ID" value="ANZ44591.1"/>
    <property type="molecule type" value="Genomic_DNA"/>
</dbReference>
<protein>
    <submittedName>
        <fullName evidence="1">Uncharacterized protein</fullName>
    </submittedName>
</protein>
<evidence type="ECO:0000313" key="1">
    <source>
        <dbReference type="EMBL" id="ANZ44591.1"/>
    </source>
</evidence>
<sequence length="101" mass="11633">MDFTQWFESLSGAGQEKYLGVGWWNLYKDGKIIFFSLINQNGRGLTIKELYQMLAKDLTLQNIRLQNEKFTQYLLSTENKVGKNKARVFSTALGYNIIGKS</sequence>
<proteinExistence type="predicted"/>
<name>A0A1B2I3N1_9BACT</name>